<dbReference type="Proteomes" id="UP001497623">
    <property type="component" value="Unassembled WGS sequence"/>
</dbReference>
<evidence type="ECO:0000256" key="2">
    <source>
        <dbReference type="SAM" id="Phobius"/>
    </source>
</evidence>
<reference evidence="3 4" key="1">
    <citation type="submission" date="2024-05" db="EMBL/GenBank/DDBJ databases">
        <authorList>
            <person name="Wallberg A."/>
        </authorList>
    </citation>
    <scope>NUCLEOTIDE SEQUENCE [LARGE SCALE GENOMIC DNA]</scope>
</reference>
<keyword evidence="4" id="KW-1185">Reference proteome</keyword>
<accession>A0AAV2QE53</accession>
<protein>
    <submittedName>
        <fullName evidence="3">Uncharacterized protein</fullName>
    </submittedName>
</protein>
<dbReference type="EMBL" id="CAXKWB010005064">
    <property type="protein sequence ID" value="CAL4076522.1"/>
    <property type="molecule type" value="Genomic_DNA"/>
</dbReference>
<sequence>SYIRMQFLSSVNNQMIDVRQDVAGFSSDLSTFTDTLVLPVIGAGVILVGVVSMVAALSIGGISIAREALGAETFSKVLPTQLSGLMDQSASDGITMLYEYVSTAILNFGEDFGASFDDSETSTDDSETSPDDSETSPDDSDTISEDS</sequence>
<proteinExistence type="predicted"/>
<comment type="caution">
    <text evidence="3">The sequence shown here is derived from an EMBL/GenBank/DDBJ whole genome shotgun (WGS) entry which is preliminary data.</text>
</comment>
<gene>
    <name evidence="3" type="ORF">MNOR_LOCUS10174</name>
</gene>
<evidence type="ECO:0000313" key="4">
    <source>
        <dbReference type="Proteomes" id="UP001497623"/>
    </source>
</evidence>
<keyword evidence="2" id="KW-0812">Transmembrane</keyword>
<feature type="region of interest" description="Disordered" evidence="1">
    <location>
        <begin position="116"/>
        <end position="147"/>
    </location>
</feature>
<organism evidence="3 4">
    <name type="scientific">Meganyctiphanes norvegica</name>
    <name type="common">Northern krill</name>
    <name type="synonym">Thysanopoda norvegica</name>
    <dbReference type="NCBI Taxonomy" id="48144"/>
    <lineage>
        <taxon>Eukaryota</taxon>
        <taxon>Metazoa</taxon>
        <taxon>Ecdysozoa</taxon>
        <taxon>Arthropoda</taxon>
        <taxon>Crustacea</taxon>
        <taxon>Multicrustacea</taxon>
        <taxon>Malacostraca</taxon>
        <taxon>Eumalacostraca</taxon>
        <taxon>Eucarida</taxon>
        <taxon>Euphausiacea</taxon>
        <taxon>Euphausiidae</taxon>
        <taxon>Meganyctiphanes</taxon>
    </lineage>
</organism>
<keyword evidence="2" id="KW-0472">Membrane</keyword>
<evidence type="ECO:0000256" key="1">
    <source>
        <dbReference type="SAM" id="MobiDB-lite"/>
    </source>
</evidence>
<keyword evidence="2" id="KW-1133">Transmembrane helix</keyword>
<feature type="non-terminal residue" evidence="3">
    <location>
        <position position="1"/>
    </location>
</feature>
<feature type="transmembrane region" description="Helical" evidence="2">
    <location>
        <begin position="36"/>
        <end position="59"/>
    </location>
</feature>
<feature type="compositionally biased region" description="Acidic residues" evidence="1">
    <location>
        <begin position="117"/>
        <end position="147"/>
    </location>
</feature>
<name>A0AAV2QE53_MEGNR</name>
<dbReference type="AlphaFoldDB" id="A0AAV2QE53"/>
<evidence type="ECO:0000313" key="3">
    <source>
        <dbReference type="EMBL" id="CAL4076522.1"/>
    </source>
</evidence>